<evidence type="ECO:0000313" key="3">
    <source>
        <dbReference type="Proteomes" id="UP001165423"/>
    </source>
</evidence>
<dbReference type="EMBL" id="JALGCL010000004">
    <property type="protein sequence ID" value="MCJ0826610.1"/>
    <property type="molecule type" value="Genomic_DNA"/>
</dbReference>
<accession>A0ABT0A6P1</accession>
<keyword evidence="1" id="KW-0812">Transmembrane</keyword>
<name>A0ABT0A6P1_9GAMM</name>
<organism evidence="2 3">
    <name type="scientific">Cognatiluteimonas sedimenti</name>
    <dbReference type="NCBI Taxonomy" id="2927791"/>
    <lineage>
        <taxon>Bacteria</taxon>
        <taxon>Pseudomonadati</taxon>
        <taxon>Pseudomonadota</taxon>
        <taxon>Gammaproteobacteria</taxon>
        <taxon>Lysobacterales</taxon>
        <taxon>Lysobacteraceae</taxon>
        <taxon>Cognatiluteimonas</taxon>
    </lineage>
</organism>
<gene>
    <name evidence="2" type="ORF">MQC88_11715</name>
</gene>
<keyword evidence="1" id="KW-1133">Transmembrane helix</keyword>
<sequence>MRCLDHVFLRGAMAVALLGFGGTGALLLPEPEPPACQTEVTTLPRPMASFDALHVERVQPVLAPAHQARC</sequence>
<keyword evidence="1" id="KW-0472">Membrane</keyword>
<comment type="caution">
    <text evidence="2">The sequence shown here is derived from an EMBL/GenBank/DDBJ whole genome shotgun (WGS) entry which is preliminary data.</text>
</comment>
<feature type="transmembrane region" description="Helical" evidence="1">
    <location>
        <begin position="7"/>
        <end position="28"/>
    </location>
</feature>
<proteinExistence type="predicted"/>
<keyword evidence="3" id="KW-1185">Reference proteome</keyword>
<dbReference type="Proteomes" id="UP001165423">
    <property type="component" value="Unassembled WGS sequence"/>
</dbReference>
<reference evidence="2 3" key="1">
    <citation type="submission" date="2022-03" db="EMBL/GenBank/DDBJ databases">
        <title>Luteimonas soily sp. nov., a novel bacterium isolated from the soil.</title>
        <authorList>
            <person name="Zhang X."/>
        </authorList>
    </citation>
    <scope>NUCLEOTIDE SEQUENCE [LARGE SCALE GENOMIC DNA]</scope>
    <source>
        <strain evidence="2 3">50</strain>
    </source>
</reference>
<protein>
    <submittedName>
        <fullName evidence="2">Uncharacterized protein</fullName>
    </submittedName>
</protein>
<evidence type="ECO:0000256" key="1">
    <source>
        <dbReference type="SAM" id="Phobius"/>
    </source>
</evidence>
<evidence type="ECO:0000313" key="2">
    <source>
        <dbReference type="EMBL" id="MCJ0826610.1"/>
    </source>
</evidence>
<dbReference type="RefSeq" id="WP_243322262.1">
    <property type="nucleotide sequence ID" value="NZ_JALGCL010000004.1"/>
</dbReference>